<organism evidence="1">
    <name type="scientific">Musa acuminata subsp. malaccensis</name>
    <name type="common">Wild banana</name>
    <name type="synonym">Musa malaccensis</name>
    <dbReference type="NCBI Taxonomy" id="214687"/>
    <lineage>
        <taxon>Eukaryota</taxon>
        <taxon>Viridiplantae</taxon>
        <taxon>Streptophyta</taxon>
        <taxon>Embryophyta</taxon>
        <taxon>Tracheophyta</taxon>
        <taxon>Spermatophyta</taxon>
        <taxon>Magnoliopsida</taxon>
        <taxon>Liliopsida</taxon>
        <taxon>Zingiberales</taxon>
        <taxon>Musaceae</taxon>
        <taxon>Musa</taxon>
    </lineage>
</organism>
<dbReference type="EMBL" id="HG996476">
    <property type="protein sequence ID" value="CAG1853939.1"/>
    <property type="molecule type" value="Genomic_DNA"/>
</dbReference>
<accession>A0A8D7ANY5</accession>
<name>A0A8D7ANY5_MUSAM</name>
<evidence type="ECO:0000313" key="1">
    <source>
        <dbReference type="EMBL" id="CAG1853939.1"/>
    </source>
</evidence>
<gene>
    <name evidence="1" type="ORF">GSMUA_321650.1</name>
</gene>
<protein>
    <submittedName>
        <fullName evidence="1">(wild Malaysian banana) hypothetical protein</fullName>
    </submittedName>
</protein>
<dbReference type="AlphaFoldDB" id="A0A8D7ANY5"/>
<sequence length="185" mass="20465">MLFSFLLYTCTGQKGGGREAVLAKTDLHQPHELNKVDLPIVVFIVQFDHPSAGIHFQPFHEAEPSEHSLQLECIDESITVLVEDTERLFHFLQTWLLLLKQGRQLIGADLPEWLTVAATAQAHDVHDHLHVFPTELGIASRPASCILGRCFVVGHRQACAELDAGAEEGQGCRGGLEECHDDIAE</sequence>
<reference evidence="1" key="1">
    <citation type="submission" date="2021-03" db="EMBL/GenBank/DDBJ databases">
        <authorList>
            <consortium name="Genoscope - CEA"/>
            <person name="William W."/>
        </authorList>
    </citation>
    <scope>NUCLEOTIDE SEQUENCE</scope>
    <source>
        <strain evidence="1">Doubled-haploid Pahang</strain>
    </source>
</reference>
<proteinExistence type="predicted"/>